<comment type="caution">
    <text evidence="12">The sequence shown here is derived from an EMBL/GenBank/DDBJ whole genome shotgun (WGS) entry which is preliminary data.</text>
</comment>
<organism evidence="12 13">
    <name type="scientific">Pleurodeles waltl</name>
    <name type="common">Iberian ribbed newt</name>
    <dbReference type="NCBI Taxonomy" id="8319"/>
    <lineage>
        <taxon>Eukaryota</taxon>
        <taxon>Metazoa</taxon>
        <taxon>Chordata</taxon>
        <taxon>Craniata</taxon>
        <taxon>Vertebrata</taxon>
        <taxon>Euteleostomi</taxon>
        <taxon>Amphibia</taxon>
        <taxon>Batrachia</taxon>
        <taxon>Caudata</taxon>
        <taxon>Salamandroidea</taxon>
        <taxon>Salamandridae</taxon>
        <taxon>Pleurodelinae</taxon>
        <taxon>Pleurodeles</taxon>
    </lineage>
</organism>
<evidence type="ECO:0000256" key="4">
    <source>
        <dbReference type="ARBA" id="ARBA00022801"/>
    </source>
</evidence>
<evidence type="ECO:0000256" key="9">
    <source>
        <dbReference type="ARBA" id="ARBA00093223"/>
    </source>
</evidence>
<sequence length="354" mass="39783">MGSKQEGGEQTAGGGGRESGGRSAPSRREEGGEKGRVRAPGRHEGRLSAAGDRMGCQVCSMRLSWALSVAPLVLLLLSALSELPVSGYKPVIIVHGLFDSPAEFKTMLDFINQTHPGTNVTVVDLFDRSESLQPLWKQVLGFGQVIYPIMQNAADGVHLLCYSQGGLICRGLLETMPDHNVDTFISLSSPQMGQYGDTDYLRYLFPHYVKSNLYRFCYKQLGQTFSICNYWNDPHHHDLYLNNSDYLALLNSERSCPNATIWKKNFLRLRKLVLIGGPDDGVITPWQSSQFGFYNENETVMDMYHQKVYLQDAFGLKTLDGRRAITSYTIPGVHHTTWHSNLTVYQSYIEKWLT</sequence>
<evidence type="ECO:0000256" key="2">
    <source>
        <dbReference type="ARBA" id="ARBA00010758"/>
    </source>
</evidence>
<dbReference type="PANTHER" id="PTHR11247:SF27">
    <property type="entry name" value="LYSOSOMAL THIOESTERASE PPT2"/>
    <property type="match status" value="1"/>
</dbReference>
<dbReference type="PANTHER" id="PTHR11247">
    <property type="entry name" value="PALMITOYL-PROTEIN THIOESTERASE/DOLICHYLDIPHOSPHATASE 1"/>
    <property type="match status" value="1"/>
</dbReference>
<dbReference type="SUPFAM" id="SSF53474">
    <property type="entry name" value="alpha/beta-Hydrolases"/>
    <property type="match status" value="1"/>
</dbReference>
<keyword evidence="6" id="KW-0458">Lysosome</keyword>
<evidence type="ECO:0000256" key="8">
    <source>
        <dbReference type="ARBA" id="ARBA00052068"/>
    </source>
</evidence>
<keyword evidence="5" id="KW-0325">Glycoprotein</keyword>
<evidence type="ECO:0000313" key="13">
    <source>
        <dbReference type="Proteomes" id="UP001066276"/>
    </source>
</evidence>
<dbReference type="Pfam" id="PF02089">
    <property type="entry name" value="Palm_thioest"/>
    <property type="match status" value="1"/>
</dbReference>
<dbReference type="GO" id="GO:0005764">
    <property type="term" value="C:lysosome"/>
    <property type="evidence" value="ECO:0007669"/>
    <property type="project" value="UniProtKB-SubCell"/>
</dbReference>
<dbReference type="InterPro" id="IPR029058">
    <property type="entry name" value="AB_hydrolase_fold"/>
</dbReference>
<protein>
    <recommendedName>
        <fullName evidence="7">palmitoyl-CoA hydrolase</fullName>
        <ecNumber evidence="7">3.1.2.2</ecNumber>
    </recommendedName>
</protein>
<reference evidence="12" key="1">
    <citation type="journal article" date="2022" name="bioRxiv">
        <title>Sequencing and chromosome-scale assembly of the giantPleurodeles waltlgenome.</title>
        <authorList>
            <person name="Brown T."/>
            <person name="Elewa A."/>
            <person name="Iarovenko S."/>
            <person name="Subramanian E."/>
            <person name="Araus A.J."/>
            <person name="Petzold A."/>
            <person name="Susuki M."/>
            <person name="Suzuki K.-i.T."/>
            <person name="Hayashi T."/>
            <person name="Toyoda A."/>
            <person name="Oliveira C."/>
            <person name="Osipova E."/>
            <person name="Leigh N.D."/>
            <person name="Simon A."/>
            <person name="Yun M.H."/>
        </authorList>
    </citation>
    <scope>NUCLEOTIDE SEQUENCE</scope>
    <source>
        <strain evidence="12">20211129_DDA</strain>
        <tissue evidence="12">Liver</tissue>
    </source>
</reference>
<comment type="similarity">
    <text evidence="2">Belongs to the palmitoyl-protein thioesterase family.</text>
</comment>
<dbReference type="GO" id="GO:0098599">
    <property type="term" value="F:palmitoyl hydrolase activity"/>
    <property type="evidence" value="ECO:0007669"/>
    <property type="project" value="UniProtKB-ARBA"/>
</dbReference>
<feature type="region of interest" description="Disordered" evidence="11">
    <location>
        <begin position="1"/>
        <end position="48"/>
    </location>
</feature>
<dbReference type="FunFam" id="3.40.50.1820:FF:000037">
    <property type="entry name" value="Lysosomal thioesterase PPT2 homolog"/>
    <property type="match status" value="1"/>
</dbReference>
<keyword evidence="4" id="KW-0378">Hydrolase</keyword>
<dbReference type="Gene3D" id="3.40.50.1820">
    <property type="entry name" value="alpha/beta hydrolase"/>
    <property type="match status" value="1"/>
</dbReference>
<evidence type="ECO:0000256" key="3">
    <source>
        <dbReference type="ARBA" id="ARBA00022729"/>
    </source>
</evidence>
<comment type="catalytic activity">
    <reaction evidence="9">
        <text>S-hexadecanoyl-N-acetylcysteamine + H2O = N-acetylcysteamine + hexadecanoate + H(+)</text>
        <dbReference type="Rhea" id="RHEA:84099"/>
        <dbReference type="ChEBI" id="CHEBI:7896"/>
        <dbReference type="ChEBI" id="CHEBI:15377"/>
        <dbReference type="ChEBI" id="CHEBI:15378"/>
        <dbReference type="ChEBI" id="CHEBI:74410"/>
        <dbReference type="ChEBI" id="CHEBI:233601"/>
    </reaction>
</comment>
<dbReference type="EMBL" id="JANPWB010000010">
    <property type="protein sequence ID" value="KAJ1134537.1"/>
    <property type="molecule type" value="Genomic_DNA"/>
</dbReference>
<gene>
    <name evidence="12" type="ORF">NDU88_000988</name>
</gene>
<evidence type="ECO:0000256" key="7">
    <source>
        <dbReference type="ARBA" id="ARBA00038848"/>
    </source>
</evidence>
<feature type="compositionally biased region" description="Basic and acidic residues" evidence="11">
    <location>
        <begin position="26"/>
        <end position="46"/>
    </location>
</feature>
<dbReference type="AlphaFoldDB" id="A0AAV7Q5Q4"/>
<keyword evidence="3" id="KW-0732">Signal</keyword>
<evidence type="ECO:0000256" key="6">
    <source>
        <dbReference type="ARBA" id="ARBA00023228"/>
    </source>
</evidence>
<evidence type="ECO:0000256" key="10">
    <source>
        <dbReference type="ARBA" id="ARBA00093353"/>
    </source>
</evidence>
<evidence type="ECO:0000313" key="12">
    <source>
        <dbReference type="EMBL" id="KAJ1134537.1"/>
    </source>
</evidence>
<dbReference type="Proteomes" id="UP001066276">
    <property type="component" value="Chromosome 6"/>
</dbReference>
<comment type="catalytic activity">
    <reaction evidence="8">
        <text>hexadecanoyl-CoA + H2O = hexadecanoate + CoA + H(+)</text>
        <dbReference type="Rhea" id="RHEA:16645"/>
        <dbReference type="ChEBI" id="CHEBI:7896"/>
        <dbReference type="ChEBI" id="CHEBI:15377"/>
        <dbReference type="ChEBI" id="CHEBI:15378"/>
        <dbReference type="ChEBI" id="CHEBI:57287"/>
        <dbReference type="ChEBI" id="CHEBI:57379"/>
        <dbReference type="EC" id="3.1.2.2"/>
    </reaction>
</comment>
<name>A0AAV7Q5Q4_PLEWA</name>
<dbReference type="EC" id="3.1.2.2" evidence="7"/>
<comment type="function">
    <text evidence="10">Catalyzes the cleavage of thioester bonds from S-palmitoyl-CoA or S-palmitoyl-N-acetylcysteamine (unbranched structures) but does not have activity against palmitoylcysteine or palmitoylated proteins, branched structures or bulky head groups. Conversely, hydrolyzes both long and short chain fatty acyl-CoA substrate.</text>
</comment>
<evidence type="ECO:0000256" key="1">
    <source>
        <dbReference type="ARBA" id="ARBA00004371"/>
    </source>
</evidence>
<comment type="subcellular location">
    <subcellularLocation>
        <location evidence="1">Lysosome</location>
    </subcellularLocation>
</comment>
<evidence type="ECO:0000256" key="5">
    <source>
        <dbReference type="ARBA" id="ARBA00023180"/>
    </source>
</evidence>
<proteinExistence type="inferred from homology"/>
<evidence type="ECO:0000256" key="11">
    <source>
        <dbReference type="SAM" id="MobiDB-lite"/>
    </source>
</evidence>
<keyword evidence="13" id="KW-1185">Reference proteome</keyword>
<accession>A0AAV7Q5Q4</accession>
<dbReference type="GO" id="GO:0016790">
    <property type="term" value="F:thiolester hydrolase activity"/>
    <property type="evidence" value="ECO:0007669"/>
    <property type="project" value="UniProtKB-ARBA"/>
</dbReference>